<evidence type="ECO:0000256" key="3">
    <source>
        <dbReference type="SAM" id="SignalP"/>
    </source>
</evidence>
<keyword evidence="2" id="KW-0812">Transmembrane</keyword>
<proteinExistence type="predicted"/>
<feature type="chain" id="PRO_5043002315" evidence="3">
    <location>
        <begin position="23"/>
        <end position="441"/>
    </location>
</feature>
<keyword evidence="2" id="KW-0472">Membrane</keyword>
<gene>
    <name evidence="4" type="ORF">Cni_G28575</name>
</gene>
<dbReference type="PANTHER" id="PTHR34360:SF1">
    <property type="entry name" value="OS08G0519400 PROTEIN"/>
    <property type="match status" value="1"/>
</dbReference>
<dbReference type="AlphaFoldDB" id="A0AAQ3L2Y6"/>
<keyword evidence="1" id="KW-0175">Coiled coil</keyword>
<keyword evidence="3" id="KW-0732">Signal</keyword>
<dbReference type="Proteomes" id="UP001327560">
    <property type="component" value="Chromosome 9"/>
</dbReference>
<evidence type="ECO:0000256" key="2">
    <source>
        <dbReference type="SAM" id="Phobius"/>
    </source>
</evidence>
<protein>
    <submittedName>
        <fullName evidence="4">Uncharacterized protein</fullName>
    </submittedName>
</protein>
<keyword evidence="2" id="KW-1133">Transmembrane helix</keyword>
<name>A0AAQ3L2Y6_9LILI</name>
<feature type="coiled-coil region" evidence="1">
    <location>
        <begin position="40"/>
        <end position="201"/>
    </location>
</feature>
<evidence type="ECO:0000313" key="5">
    <source>
        <dbReference type="Proteomes" id="UP001327560"/>
    </source>
</evidence>
<organism evidence="4 5">
    <name type="scientific">Canna indica</name>
    <name type="common">Indian-shot</name>
    <dbReference type="NCBI Taxonomy" id="4628"/>
    <lineage>
        <taxon>Eukaryota</taxon>
        <taxon>Viridiplantae</taxon>
        <taxon>Streptophyta</taxon>
        <taxon>Embryophyta</taxon>
        <taxon>Tracheophyta</taxon>
        <taxon>Spermatophyta</taxon>
        <taxon>Magnoliopsida</taxon>
        <taxon>Liliopsida</taxon>
        <taxon>Zingiberales</taxon>
        <taxon>Cannaceae</taxon>
        <taxon>Canna</taxon>
    </lineage>
</organism>
<feature type="signal peptide" evidence="3">
    <location>
        <begin position="1"/>
        <end position="22"/>
    </location>
</feature>
<dbReference type="Gene3D" id="1.20.120.20">
    <property type="entry name" value="Apolipoprotein"/>
    <property type="match status" value="1"/>
</dbReference>
<accession>A0AAQ3L2Y6</accession>
<feature type="transmembrane region" description="Helical" evidence="2">
    <location>
        <begin position="394"/>
        <end position="414"/>
    </location>
</feature>
<dbReference type="EMBL" id="CP136898">
    <property type="protein sequence ID" value="WOL19773.1"/>
    <property type="molecule type" value="Genomic_DNA"/>
</dbReference>
<dbReference type="PANTHER" id="PTHR34360">
    <property type="entry name" value="OS08G0519400 PROTEIN"/>
    <property type="match status" value="1"/>
</dbReference>
<evidence type="ECO:0000313" key="4">
    <source>
        <dbReference type="EMBL" id="WOL19773.1"/>
    </source>
</evidence>
<dbReference type="SUPFAM" id="SSF58113">
    <property type="entry name" value="Apolipoprotein A-I"/>
    <property type="match status" value="1"/>
</dbReference>
<keyword evidence="5" id="KW-1185">Reference proteome</keyword>
<sequence length="441" mass="50297">MGASKLLITSIVFSLFLVRAWAEEAEIESGVGVDPEASDSEALNRELQQLRSKIVALEYSISDRSRELENRNDHITKMEKIIQEKSAKISILKGEIESLQRKGNLDAEELVRKVHDQAAELEEQVRSLRKELDSESRKRVALEVRASEAKKEAQELNLKIQNLEKANDEQKHIIRKTEQALQLAEQELTRAQLEATSKMKELGEIHGAWLPPWLATHLSYCQDLAETHWKEHAKPTVDIVLQKASEKSAQAQKWLEPHMETVKTKWVPAVKERWVILATNAEPYVEKVSTTTVEVYKASKNTIAPHIAKVQEVADPYFQEAKKISKPYIDHVAGVTKPHVEKARVALKPYTIWVAPAYKKFLELTKTYHHQVEASVEEHLNKYELTKSLATKELAWFMASAILASTVLFVYRLLSSLLCSTKMKTGADNADRRPKRRHADY</sequence>
<reference evidence="4 5" key="1">
    <citation type="submission" date="2023-10" db="EMBL/GenBank/DDBJ databases">
        <title>Chromosome-scale genome assembly provides insights into flower coloration mechanisms of Canna indica.</title>
        <authorList>
            <person name="Li C."/>
        </authorList>
    </citation>
    <scope>NUCLEOTIDE SEQUENCE [LARGE SCALE GENOMIC DNA]</scope>
    <source>
        <tissue evidence="4">Flower</tissue>
    </source>
</reference>
<evidence type="ECO:0000256" key="1">
    <source>
        <dbReference type="SAM" id="Coils"/>
    </source>
</evidence>